<organism evidence="4">
    <name type="scientific">Spironucleus salmonicida</name>
    <dbReference type="NCBI Taxonomy" id="348837"/>
    <lineage>
        <taxon>Eukaryota</taxon>
        <taxon>Metamonada</taxon>
        <taxon>Diplomonadida</taxon>
        <taxon>Hexamitidae</taxon>
        <taxon>Hexamitinae</taxon>
        <taxon>Spironucleus</taxon>
    </lineage>
</organism>
<feature type="domain" description="Raptor N-terminal CASPase-like" evidence="3">
    <location>
        <begin position="51"/>
        <end position="191"/>
    </location>
</feature>
<name>V6LX33_9EUKA</name>
<dbReference type="PANTHER" id="PTHR12848:SF16">
    <property type="entry name" value="REGULATORY-ASSOCIATED PROTEIN OF MTOR"/>
    <property type="match status" value="1"/>
</dbReference>
<dbReference type="OrthoDB" id="10262360at2759"/>
<dbReference type="GO" id="GO:0010506">
    <property type="term" value="P:regulation of autophagy"/>
    <property type="evidence" value="ECO:0007669"/>
    <property type="project" value="TreeGrafter"/>
</dbReference>
<protein>
    <recommendedName>
        <fullName evidence="3">Raptor N-terminal CASPase-like domain-containing protein</fullName>
    </recommendedName>
</protein>
<dbReference type="VEuPathDB" id="GiardiaDB:SS50377_26673"/>
<dbReference type="InterPro" id="IPR029347">
    <property type="entry name" value="Raptor_N"/>
</dbReference>
<dbReference type="PANTHER" id="PTHR12848">
    <property type="entry name" value="REGULATORY-ASSOCIATED PROTEIN OF MTOR"/>
    <property type="match status" value="1"/>
</dbReference>
<dbReference type="GO" id="GO:0030307">
    <property type="term" value="P:positive regulation of cell growth"/>
    <property type="evidence" value="ECO:0007669"/>
    <property type="project" value="TreeGrafter"/>
</dbReference>
<dbReference type="GO" id="GO:0030674">
    <property type="term" value="F:protein-macromolecule adaptor activity"/>
    <property type="evidence" value="ECO:0007669"/>
    <property type="project" value="TreeGrafter"/>
</dbReference>
<dbReference type="InterPro" id="IPR011989">
    <property type="entry name" value="ARM-like"/>
</dbReference>
<dbReference type="SMART" id="SM01302">
    <property type="entry name" value="Raptor_N"/>
    <property type="match status" value="1"/>
</dbReference>
<gene>
    <name evidence="4" type="ORF">SS50377_10362</name>
    <name evidence="5" type="ORF">SS50377_26673</name>
</gene>
<dbReference type="Gene3D" id="1.25.10.10">
    <property type="entry name" value="Leucine-rich Repeat Variant"/>
    <property type="match status" value="1"/>
</dbReference>
<accession>V6LX33</accession>
<reference evidence="5" key="2">
    <citation type="submission" date="2020-12" db="EMBL/GenBank/DDBJ databases">
        <title>New Spironucleus salmonicida genome in near-complete chromosomes.</title>
        <authorList>
            <person name="Xu F."/>
            <person name="Kurt Z."/>
            <person name="Jimenez-Gonzalez A."/>
            <person name="Astvaldsson A."/>
            <person name="Andersson J.O."/>
            <person name="Svard S.G."/>
        </authorList>
    </citation>
    <scope>NUCLEOTIDE SEQUENCE</scope>
    <source>
        <strain evidence="5">ATCC 50377</strain>
    </source>
</reference>
<dbReference type="PRINTS" id="PR01547">
    <property type="entry name" value="YEAST176DUF"/>
</dbReference>
<evidence type="ECO:0000313" key="4">
    <source>
        <dbReference type="EMBL" id="EST49150.1"/>
    </source>
</evidence>
<evidence type="ECO:0000256" key="1">
    <source>
        <dbReference type="ARBA" id="ARBA00022574"/>
    </source>
</evidence>
<proteinExistence type="predicted"/>
<dbReference type="InterPro" id="IPR016024">
    <property type="entry name" value="ARM-type_fold"/>
</dbReference>
<dbReference type="GO" id="GO:0005737">
    <property type="term" value="C:cytoplasm"/>
    <property type="evidence" value="ECO:0007669"/>
    <property type="project" value="TreeGrafter"/>
</dbReference>
<keyword evidence="2" id="KW-0677">Repeat</keyword>
<keyword evidence="1" id="KW-0853">WD repeat</keyword>
<evidence type="ECO:0000259" key="3">
    <source>
        <dbReference type="SMART" id="SM01302"/>
    </source>
</evidence>
<dbReference type="EMBL" id="AUWU02000007">
    <property type="protein sequence ID" value="KAH0570393.1"/>
    <property type="molecule type" value="Genomic_DNA"/>
</dbReference>
<dbReference type="Pfam" id="PF14538">
    <property type="entry name" value="Raptor_N"/>
    <property type="match status" value="1"/>
</dbReference>
<evidence type="ECO:0000256" key="2">
    <source>
        <dbReference type="ARBA" id="ARBA00022737"/>
    </source>
</evidence>
<dbReference type="EMBL" id="KI545953">
    <property type="protein sequence ID" value="EST49150.1"/>
    <property type="molecule type" value="Genomic_DNA"/>
</dbReference>
<reference evidence="4 5" key="1">
    <citation type="journal article" date="2014" name="PLoS Genet.">
        <title>The Genome of Spironucleus salmonicida Highlights a Fish Pathogen Adapted to Fluctuating Environments.</title>
        <authorList>
            <person name="Xu F."/>
            <person name="Jerlstrom-Hultqvist J."/>
            <person name="Einarsson E."/>
            <person name="Astvaldsson A."/>
            <person name="Svard S.G."/>
            <person name="Andersson J.O."/>
        </authorList>
    </citation>
    <scope>NUCLEOTIDE SEQUENCE</scope>
    <source>
        <strain evidence="5">ATCC 50377</strain>
    </source>
</reference>
<dbReference type="Proteomes" id="UP000018208">
    <property type="component" value="Unassembled WGS sequence"/>
</dbReference>
<evidence type="ECO:0000313" key="5">
    <source>
        <dbReference type="EMBL" id="KAH0570393.1"/>
    </source>
</evidence>
<dbReference type="SUPFAM" id="SSF48371">
    <property type="entry name" value="ARM repeat"/>
    <property type="match status" value="1"/>
</dbReference>
<evidence type="ECO:0000313" key="6">
    <source>
        <dbReference type="Proteomes" id="UP000018208"/>
    </source>
</evidence>
<dbReference type="GO" id="GO:0009267">
    <property type="term" value="P:cellular response to starvation"/>
    <property type="evidence" value="ECO:0007669"/>
    <property type="project" value="TreeGrafter"/>
</dbReference>
<dbReference type="GO" id="GO:0031929">
    <property type="term" value="P:TOR signaling"/>
    <property type="evidence" value="ECO:0007669"/>
    <property type="project" value="InterPro"/>
</dbReference>
<dbReference type="GO" id="GO:0031931">
    <property type="term" value="C:TORC1 complex"/>
    <property type="evidence" value="ECO:0007669"/>
    <property type="project" value="InterPro"/>
</dbReference>
<keyword evidence="6" id="KW-1185">Reference proteome</keyword>
<dbReference type="InterPro" id="IPR004083">
    <property type="entry name" value="Raptor"/>
</dbReference>
<sequence>MNQISRSYNQIYQAYDDVNKEYTVNYYQFIYSQPLQRLLKQPLKKHILQGVQEKVQAATVISSFELTKDLLSSYWVEAGIEMLNQPLENLSVILNKGVQDYYGGFKKLAFKQLPKQTYQDLRKFSQSFNSNILLHYISRNTSLQLSDCIILQTDECKAQPIIITDIIKSIGRRTVFIFDCNFAGNLIQKIRQEDMNDVLAFGATSIDQTLPYLRSQKRLCPTDIFTLTMTTPLLGLFISFIQRFQSQTNQSQYNTFMQVYQLYQKIQNQNDFKQIQLIMDAICENIAFSALNRSDYQTYYNSNSFNSGLIRNYLVAQRVLSSFNIKTSCSLNISDSSKDPLWSSFDAVLHKAVRFEKDILFIEQQLDAFNLQISFSHSHPTNLPIVIHLLKDQTYYLKAYQLISKYIDYSNENLEEVIFLGLGHKLMNRIIKVQKLVENELFQEIFRNIVFILSKMIQNSTQSIHDFIVFANENKIPFQFEEFILKQLTKPQTPIEVRLYIVQILTILTSNNIQMCLQDETILYVSQYVINLRQNLYQNGSLVILQTLLQSSSSQLRVWTLLLFGNLGQEVVIRQDQTITTIKQGKSFGNINTAQQQGSKDYLVLYNDIQIWEDVQKLLGILIISGKCDNSVEVRAAALQAIYLLLPDFLKSNNEYQINFLSKENEDILQHSIAQSFIQLICKYLIDESSPLIRFQSLQIINKIILSKLKSVISYFGRPQSDDSFLNNDDICSKEILHALFTAQSDPQIIISKMAKNLFNNLSGFSTLYQNQQEQGLQIKCMMMTKYEIQEAQFTQLVTLVSQQNVSLNNISAIFDSKFIKIDVGSQQQPSASPISLGQSSLMKSREFKRSFTDFNQSTNHQSKQSLAPESQLVEYDQSSSLSEDYKPIVRRQRTIKGITFKTSELPAIQITDDKLVVDQEEKKNVNINNKDEDYYKQVYESTITIQEDIHIFQNLSNIFFNNLLFSQFQDVCSPIFNLAIRSISQPNIFSNVLAQSVQLATTQKKIIRGCPTHNTLSILQDGVFSTRPSPSHCQICSNISLSSIDAQLKKQDIETQRHIFNITNSQKEELFALDLKQDKQFSINQLITSLENVQQVTSEQQNVKSLSGCNAQIKNLKQLEMNYKKYINFEKYCASLQLQQCIVNVCQSYMFSLPCDLAQHYMVQNGSPITIMQQLSESVLKVRTQQYQAAKRFDYESMLSLILKPTLSTINCALSDGKIFQQFNQNYNTSKSQKLFQNPIQHIQSFSQQNLSIYQDEMSNLIPIDHSCDMCRRIAVKTPLLQHCSILMSKENKKDNKVLVYFEPTRDVKVLYRDRALQGQLLGKKDYSGQLINQQMIIKQYQQNLTAPFPELEQMFYCNPQFSKKYHSIFGRSLYRIIYQNKDNLINFHIVQNDNFIKQRSRVQSAAQLQKVDSQSSFCSEYESVATDLEYHYQNNTIKKQLKINNRFCGLGMLNQQKKQSSIQLIGQISSNLSEENYVQCSSVQDLQIQDQYKANFKQQFNYLQRLTNIQKYQTNQKFKLFWQFQVDSGVKMVKFHPTLNYLIIIYQNKIQIFSVLQKLSINEIDPQQIRGDYQAQLFYFKQSHNHNDIPKNNQSLYQFVKTKSNNVYSHYASYIRDLETCSQNCYLCKLIQKNQYYSTTDIDNNCQKLLNNSQDINIFDNQLCTISKNNFDMQIFDTNFINTNTTFQLMGIQELDGKYSILSNPYSVNNTRQISSFRPFIKEQQLDFNWKSALPVFDLYAKIQTEKNNINLVKSRTDIYLRNYQLQSQLQQHQNSYMVDQLDNMSIFSQNELKIYDILSDRQVFSCNLPDKAISQSITQNLIAVTGKGFTHVYDRRSELIVQNETKSFKFIKLLDNKLFKIDDTGTVFDGNNIISQYKVKPKGLLQNYFYDISGSLYNLSSFRINKQKIEAQNICYSQDSQFICSWDSSGKISVYQNE</sequence>
<dbReference type="GO" id="GO:0071230">
    <property type="term" value="P:cellular response to amino acid stimulus"/>
    <property type="evidence" value="ECO:0007669"/>
    <property type="project" value="TreeGrafter"/>
</dbReference>